<evidence type="ECO:0000256" key="4">
    <source>
        <dbReference type="ARBA" id="ARBA00023136"/>
    </source>
</evidence>
<dbReference type="GO" id="GO:0022857">
    <property type="term" value="F:transmembrane transporter activity"/>
    <property type="evidence" value="ECO:0007669"/>
    <property type="project" value="InterPro"/>
</dbReference>
<feature type="transmembrane region" description="Helical" evidence="6">
    <location>
        <begin position="159"/>
        <end position="179"/>
    </location>
</feature>
<dbReference type="InterPro" id="IPR011701">
    <property type="entry name" value="MFS"/>
</dbReference>
<evidence type="ECO:0000313" key="8">
    <source>
        <dbReference type="Proteomes" id="UP000593570"/>
    </source>
</evidence>
<dbReference type="PANTHER" id="PTHR42718">
    <property type="entry name" value="MAJOR FACILITATOR SUPERFAMILY MULTIDRUG TRANSPORTER MFSC"/>
    <property type="match status" value="1"/>
</dbReference>
<dbReference type="Gene3D" id="1.20.1250.20">
    <property type="entry name" value="MFS general substrate transporter like domains"/>
    <property type="match status" value="1"/>
</dbReference>
<keyword evidence="3 6" id="KW-1133">Transmembrane helix</keyword>
<evidence type="ECO:0000256" key="2">
    <source>
        <dbReference type="ARBA" id="ARBA00022692"/>
    </source>
</evidence>
<reference evidence="7 8" key="1">
    <citation type="journal article" date="2020" name="bioRxiv">
        <title>A chromosome-scale genome assembly for the Fusarium oxysporum strain Fo5176 to establish a model Arabidopsis-fungal pathosystem.</title>
        <authorList>
            <person name="Fokkens L."/>
            <person name="Guo L."/>
            <person name="Dora S."/>
            <person name="Wang B."/>
            <person name="Ye K."/>
            <person name="Sanchez-Rodriguez C."/>
            <person name="Croll D."/>
        </authorList>
    </citation>
    <scope>NUCLEOTIDE SEQUENCE [LARGE SCALE GENOMIC DNA]</scope>
    <source>
        <strain evidence="7 8">Fo5176</strain>
    </source>
</reference>
<feature type="transmembrane region" description="Helical" evidence="6">
    <location>
        <begin position="100"/>
        <end position="121"/>
    </location>
</feature>
<dbReference type="Proteomes" id="UP000593570">
    <property type="component" value="Unassembled WGS sequence"/>
</dbReference>
<keyword evidence="4 6" id="KW-0472">Membrane</keyword>
<feature type="transmembrane region" description="Helical" evidence="6">
    <location>
        <begin position="23"/>
        <end position="43"/>
    </location>
</feature>
<dbReference type="Pfam" id="PF07690">
    <property type="entry name" value="MFS_1"/>
    <property type="match status" value="1"/>
</dbReference>
<evidence type="ECO:0000313" key="7">
    <source>
        <dbReference type="EMBL" id="KAF6517629.1"/>
    </source>
</evidence>
<feature type="transmembrane region" description="Helical" evidence="6">
    <location>
        <begin position="128"/>
        <end position="147"/>
    </location>
</feature>
<evidence type="ECO:0000256" key="5">
    <source>
        <dbReference type="ARBA" id="ARBA00023180"/>
    </source>
</evidence>
<comment type="caution">
    <text evidence="7">The sequence shown here is derived from an EMBL/GenBank/DDBJ whole genome shotgun (WGS) entry which is preliminary data.</text>
</comment>
<organism evidence="7 8">
    <name type="scientific">Fusarium oxysporum f. sp. conglutinans</name>
    <dbReference type="NCBI Taxonomy" id="100902"/>
    <lineage>
        <taxon>Eukaryota</taxon>
        <taxon>Fungi</taxon>
        <taxon>Dikarya</taxon>
        <taxon>Ascomycota</taxon>
        <taxon>Pezizomycotina</taxon>
        <taxon>Sordariomycetes</taxon>
        <taxon>Hypocreomycetidae</taxon>
        <taxon>Hypocreales</taxon>
        <taxon>Nectriaceae</taxon>
        <taxon>Fusarium</taxon>
        <taxon>Fusarium oxysporum species complex</taxon>
    </lineage>
</organism>
<keyword evidence="2 6" id="KW-0812">Transmembrane</keyword>
<evidence type="ECO:0000256" key="6">
    <source>
        <dbReference type="SAM" id="Phobius"/>
    </source>
</evidence>
<evidence type="ECO:0000256" key="1">
    <source>
        <dbReference type="ARBA" id="ARBA00004141"/>
    </source>
</evidence>
<name>A0A8H6GGD2_FUSOX</name>
<protein>
    <submittedName>
        <fullName evidence="7">Uncharacterized protein</fullName>
    </submittedName>
</protein>
<dbReference type="EMBL" id="JACDXP010000011">
    <property type="protein sequence ID" value="KAF6517629.1"/>
    <property type="molecule type" value="Genomic_DNA"/>
</dbReference>
<feature type="transmembrane region" description="Helical" evidence="6">
    <location>
        <begin position="63"/>
        <end position="88"/>
    </location>
</feature>
<dbReference type="InterPro" id="IPR036259">
    <property type="entry name" value="MFS_trans_sf"/>
</dbReference>
<sequence>MSLLTYFLAIISADIDQIRSPGSLLAVSLSLVTAVLFVFWMHFRVKNGQVALIPNELWKNASFTSICVTVALSFAVLNSLDLVTSLYFQDIEHLSALEAAIRMLPSTVVGLALNISTGLVVHKIRANWLVALASLLSAGSPLLMVFIQPDWPYWKCAFPAQILMPFSVDVLFTIGLIVITDVFPNEKQAVAGAVFNTAGQLGNTMGLAAMQVISTWVTKHERAKSAAQALMEVDWKDSTPERRLAIMNLVEKYPHILHPAGDDTAEPPSSLVPPSQRPDIPGMSSDVFTQPALNASSKTRKAWREGCPPDQFQYQEQGIPSTPRLKRIVARLPTSSPPDVRETQQIPALTSPVPQTVTPTTSSHVYPVLSPPPMSSNRATTELNKLLSELEEARNRFHRLLPQTVDAQAEMERCETKVKQFYMANGPGVVSNQ</sequence>
<dbReference type="PANTHER" id="PTHR42718:SF27">
    <property type="entry name" value="TRANSPORTER, PUTATIVE-RELATED"/>
    <property type="match status" value="1"/>
</dbReference>
<proteinExistence type="predicted"/>
<dbReference type="GO" id="GO:0016020">
    <property type="term" value="C:membrane"/>
    <property type="evidence" value="ECO:0007669"/>
    <property type="project" value="UniProtKB-SubCell"/>
</dbReference>
<dbReference type="SUPFAM" id="SSF103473">
    <property type="entry name" value="MFS general substrate transporter"/>
    <property type="match status" value="1"/>
</dbReference>
<gene>
    <name evidence="7" type="ORF">HZS61_003190</name>
</gene>
<keyword evidence="5" id="KW-0325">Glycoprotein</keyword>
<accession>A0A8H6GGD2</accession>
<dbReference type="AlphaFoldDB" id="A0A8H6GGD2"/>
<evidence type="ECO:0000256" key="3">
    <source>
        <dbReference type="ARBA" id="ARBA00022989"/>
    </source>
</evidence>
<comment type="subcellular location">
    <subcellularLocation>
        <location evidence="1">Membrane</location>
        <topology evidence="1">Multi-pass membrane protein</topology>
    </subcellularLocation>
</comment>